<reference evidence="3 4" key="1">
    <citation type="journal article" date="2012" name="BMC Genomics">
        <title>Comparative genomic analysis and phylogenetic position of Theileria equi.</title>
        <authorList>
            <person name="Kappmeyer L.S."/>
            <person name="Thiagarajan M."/>
            <person name="Herndon D.R."/>
            <person name="Ramsay J.D."/>
            <person name="Caler E."/>
            <person name="Djikeng A."/>
            <person name="Gillespie J.J."/>
            <person name="Lau A.O."/>
            <person name="Roalson E.H."/>
            <person name="Silva J.C."/>
            <person name="Silva M.G."/>
            <person name="Suarez C.E."/>
            <person name="Ueti M.W."/>
            <person name="Nene V.M."/>
            <person name="Mealey R.H."/>
            <person name="Knowles D.P."/>
            <person name="Brayton K.A."/>
        </authorList>
    </citation>
    <scope>NUCLEOTIDE SEQUENCE [LARGE SCALE GENOMIC DNA]</scope>
    <source>
        <strain evidence="3 4">WA</strain>
    </source>
</reference>
<evidence type="ECO:0000313" key="4">
    <source>
        <dbReference type="Proteomes" id="UP000031512"/>
    </source>
</evidence>
<keyword evidence="1" id="KW-0472">Membrane</keyword>
<feature type="signal peptide" evidence="2">
    <location>
        <begin position="1"/>
        <end position="18"/>
    </location>
</feature>
<feature type="chain" id="PRO_5003952476" description="Signal peptide-containing protein" evidence="2">
    <location>
        <begin position="19"/>
        <end position="754"/>
    </location>
</feature>
<dbReference type="InterPro" id="IPR007480">
    <property type="entry name" value="DUF529"/>
</dbReference>
<dbReference type="KEGG" id="beq:BEWA_049960"/>
<dbReference type="VEuPathDB" id="PiroplasmaDB:BEWA_049960"/>
<keyword evidence="2" id="KW-0732">Signal</keyword>
<name>L1LBH6_THEEQ</name>
<comment type="caution">
    <text evidence="3">The sequence shown here is derived from an EMBL/GenBank/DDBJ whole genome shotgun (WGS) entry which is preliminary data.</text>
</comment>
<proteinExistence type="predicted"/>
<keyword evidence="4" id="KW-1185">Reference proteome</keyword>
<organism evidence="3 4">
    <name type="scientific">Theileria equi strain WA</name>
    <dbReference type="NCBI Taxonomy" id="1537102"/>
    <lineage>
        <taxon>Eukaryota</taxon>
        <taxon>Sar</taxon>
        <taxon>Alveolata</taxon>
        <taxon>Apicomplexa</taxon>
        <taxon>Aconoidasida</taxon>
        <taxon>Piroplasmida</taxon>
        <taxon>Theileriidae</taxon>
        <taxon>Theileria</taxon>
    </lineage>
</organism>
<accession>L1LBH6</accession>
<evidence type="ECO:0000256" key="2">
    <source>
        <dbReference type="SAM" id="SignalP"/>
    </source>
</evidence>
<feature type="transmembrane region" description="Helical" evidence="1">
    <location>
        <begin position="735"/>
        <end position="752"/>
    </location>
</feature>
<dbReference type="RefSeq" id="XP_004831980.1">
    <property type="nucleotide sequence ID" value="XM_004831923.1"/>
</dbReference>
<dbReference type="Pfam" id="PF04385">
    <property type="entry name" value="FAINT"/>
    <property type="match status" value="2"/>
</dbReference>
<dbReference type="AlphaFoldDB" id="L1LBH6"/>
<keyword evidence="1" id="KW-1133">Transmembrane helix</keyword>
<protein>
    <recommendedName>
        <fullName evidence="5">Signal peptide-containing protein</fullName>
    </recommendedName>
</protein>
<keyword evidence="1" id="KW-0812">Transmembrane</keyword>
<gene>
    <name evidence="3" type="ORF">BEWA_049960</name>
</gene>
<dbReference type="GeneID" id="15805077"/>
<evidence type="ECO:0008006" key="5">
    <source>
        <dbReference type="Google" id="ProtNLM"/>
    </source>
</evidence>
<dbReference type="EMBL" id="ACOU01000007">
    <property type="protein sequence ID" value="EKX72528.1"/>
    <property type="molecule type" value="Genomic_DNA"/>
</dbReference>
<dbReference type="Proteomes" id="UP000031512">
    <property type="component" value="Unassembled WGS sequence"/>
</dbReference>
<evidence type="ECO:0000313" key="3">
    <source>
        <dbReference type="EMBL" id="EKX72528.1"/>
    </source>
</evidence>
<sequence>MLLLSVLTALWWQLHCHSLPLGNLSVKVSPLASYKLDISNPADLDKVKTIECDLDDIPSFIFVPKFGVDVNKITDGNLNLWVSDTHQTLVLATVHCTKPLYRRSGYYLFRVVARDLYGEVVVNLYRYLNGSYQLISDSMFDDELRLMRIKVPSHQKVVMDINDTFSSDMFVHEDVVFDGVFASVHIPRKGYHAKALVEGELPIWKGMNGERCTNALVYYKALDAVFAQVSILDDNDVEDTLYLRKKGNKWEAVGEEKFYKKFSKEFLFSANDEVHSDKKLPEPLDGNVKHVLDISHPGKTLLVCSHVRGAVNYKTYLPNGGSIMSIVDGEADIWTASRDENCKFVSSYAFEDLTVLYVHIERGENFDFKYFGKGESGWQELTSKEYNEILNKFVDPEDDTFSSGSELDITLDISDVDELLFDTQRHTEEPVGIVEYTSIPGAVISRVVDGKEKIWDPSDKEVKCTRAIVDTVEGVPTALYLTIVKHDNSTIHKIYGMKGDKWAVLEVLRIHEPEEEPVNAARFSHRDELASLFGDDYDDEDLSVLGNGLPTEVEPILNDWLEDSFSKTQDKVGSTWSDELLALDENEYQFEHDYYNYDSKYDSELLGEEFEHPSKPSIPLSVCLDISELKYSKAEVIDARAYARPFILYNSLRGNPITCVADGNQSIWKALEGERCLFASSFVEGEDLRLLEISVKDKVSTYRKYFQKIGGEWVEVDLESFEKRMGCGKGPAADSFLTGGYMAVLALVAFVFSF</sequence>
<evidence type="ECO:0000256" key="1">
    <source>
        <dbReference type="SAM" id="Phobius"/>
    </source>
</evidence>